<dbReference type="Proteomes" id="UP000766595">
    <property type="component" value="Unassembled WGS sequence"/>
</dbReference>
<keyword evidence="2" id="KW-1185">Reference proteome</keyword>
<evidence type="ECO:0000313" key="1">
    <source>
        <dbReference type="EMBL" id="MBT9287931.1"/>
    </source>
</evidence>
<dbReference type="InterPro" id="IPR025459">
    <property type="entry name" value="DUF4279"/>
</dbReference>
<evidence type="ECO:0000313" key="2">
    <source>
        <dbReference type="Proteomes" id="UP000766595"/>
    </source>
</evidence>
<dbReference type="EMBL" id="JAHHZF010000001">
    <property type="protein sequence ID" value="MBT9287931.1"/>
    <property type="molecule type" value="Genomic_DNA"/>
</dbReference>
<accession>A0A947GBC9</accession>
<dbReference type="RefSeq" id="WP_390866499.1">
    <property type="nucleotide sequence ID" value="NZ_JAHHZF010000001.1"/>
</dbReference>
<dbReference type="Pfam" id="PF14106">
    <property type="entry name" value="DUF4279"/>
    <property type="match status" value="1"/>
</dbReference>
<name>A0A947GBC9_9HYPH</name>
<sequence>MIKVYLYFTIGSSDKDPSMLSEILEAEPTGIVLKSRPSPPARVNLWRIDTGEIINSLDIRDHWKCLEEMIGDKAKVIEKLTEEWVVKLDIVVETRSGEFPDIHIPGALLKFVSDSRTILDICEYDISSD</sequence>
<organism evidence="1 2">
    <name type="scientific">Prosthecodimorpha staleyi</name>
    <dbReference type="NCBI Taxonomy" id="2840188"/>
    <lineage>
        <taxon>Bacteria</taxon>
        <taxon>Pseudomonadati</taxon>
        <taxon>Pseudomonadota</taxon>
        <taxon>Alphaproteobacteria</taxon>
        <taxon>Hyphomicrobiales</taxon>
        <taxon>Ancalomicrobiaceae</taxon>
        <taxon>Prosthecodimorpha</taxon>
    </lineage>
</organism>
<reference evidence="1 2" key="1">
    <citation type="submission" date="2021-06" db="EMBL/GenBank/DDBJ databases">
        <authorList>
            <person name="Grouzdev D.S."/>
            <person name="Koziaeva V."/>
        </authorList>
    </citation>
    <scope>NUCLEOTIDE SEQUENCE [LARGE SCALE GENOMIC DNA]</scope>
    <source>
        <strain evidence="1 2">22</strain>
    </source>
</reference>
<proteinExistence type="predicted"/>
<protein>
    <submittedName>
        <fullName evidence="1">DUF4279 domain-containing protein</fullName>
    </submittedName>
</protein>
<comment type="caution">
    <text evidence="1">The sequence shown here is derived from an EMBL/GenBank/DDBJ whole genome shotgun (WGS) entry which is preliminary data.</text>
</comment>
<gene>
    <name evidence="1" type="ORF">KL771_00580</name>
</gene>
<dbReference type="AlphaFoldDB" id="A0A947GBC9"/>